<dbReference type="EMBL" id="JAAGWE010000024">
    <property type="protein sequence ID" value="NEM07154.1"/>
    <property type="molecule type" value="Genomic_DNA"/>
</dbReference>
<comment type="caution">
    <text evidence="1">The sequence shown here is derived from an EMBL/GenBank/DDBJ whole genome shotgun (WGS) entry which is preliminary data.</text>
</comment>
<name>A0A6P0GIR7_9ACTN</name>
<reference evidence="1 2" key="1">
    <citation type="submission" date="2019-12" db="EMBL/GenBank/DDBJ databases">
        <title>WGS of CPCC 203550 I12A-02606.</title>
        <authorList>
            <person name="Jiang Z."/>
        </authorList>
    </citation>
    <scope>NUCLEOTIDE SEQUENCE [LARGE SCALE GENOMIC DNA]</scope>
    <source>
        <strain evidence="1 2">I12A-02606</strain>
    </source>
</reference>
<sequence>MTGSSTAVLDVPATIRPGVGWASGPLGEVQVADRAIARQAARRYRAIAAFAATRPASADRVQG</sequence>
<feature type="non-terminal residue" evidence="1">
    <location>
        <position position="63"/>
    </location>
</feature>
<proteinExistence type="predicted"/>
<evidence type="ECO:0000313" key="2">
    <source>
        <dbReference type="Proteomes" id="UP000471126"/>
    </source>
</evidence>
<organism evidence="1 2">
    <name type="scientific">Geodermatophilus normandii</name>
    <dbReference type="NCBI Taxonomy" id="1137989"/>
    <lineage>
        <taxon>Bacteria</taxon>
        <taxon>Bacillati</taxon>
        <taxon>Actinomycetota</taxon>
        <taxon>Actinomycetes</taxon>
        <taxon>Geodermatophilales</taxon>
        <taxon>Geodermatophilaceae</taxon>
        <taxon>Geodermatophilus</taxon>
    </lineage>
</organism>
<dbReference type="Proteomes" id="UP000471126">
    <property type="component" value="Unassembled WGS sequence"/>
</dbReference>
<dbReference type="RefSeq" id="WP_163477288.1">
    <property type="nucleotide sequence ID" value="NZ_JAAGWE010000024.1"/>
</dbReference>
<gene>
    <name evidence="1" type="ORF">GCU54_14175</name>
</gene>
<dbReference type="AlphaFoldDB" id="A0A6P0GIR7"/>
<protein>
    <submittedName>
        <fullName evidence="1">Uncharacterized protein</fullName>
    </submittedName>
</protein>
<accession>A0A6P0GIR7</accession>
<evidence type="ECO:0000313" key="1">
    <source>
        <dbReference type="EMBL" id="NEM07154.1"/>
    </source>
</evidence>